<dbReference type="SUPFAM" id="SSF47353">
    <property type="entry name" value="Retrovirus capsid dimerization domain-like"/>
    <property type="match status" value="1"/>
</dbReference>
<dbReference type="AlphaFoldDB" id="A0A2K6S8U6"/>
<feature type="domain" description="C2H2-type" evidence="13">
    <location>
        <begin position="533"/>
        <end position="560"/>
    </location>
</feature>
<dbReference type="PROSITE" id="PS00028">
    <property type="entry name" value="ZINC_FINGER_C2H2_1"/>
    <property type="match status" value="5"/>
</dbReference>
<dbReference type="SMART" id="SM00431">
    <property type="entry name" value="SCAN"/>
    <property type="match status" value="1"/>
</dbReference>
<comment type="subcellular location">
    <subcellularLocation>
        <location evidence="1 11">Nucleus</location>
    </subcellularLocation>
</comment>
<accession>A0A2K6S8U6</accession>
<dbReference type="FunFam" id="3.30.160.60:FF:001690">
    <property type="entry name" value="Zinc finger and SCAN domain containing 5A"/>
    <property type="match status" value="1"/>
</dbReference>
<evidence type="ECO:0000256" key="7">
    <source>
        <dbReference type="ARBA" id="ARBA00023015"/>
    </source>
</evidence>
<comment type="similarity">
    <text evidence="2">Belongs to the krueppel C2H2-type zinc-finger protein family.</text>
</comment>
<dbReference type="InterPro" id="IPR003309">
    <property type="entry name" value="SCAN_dom"/>
</dbReference>
<keyword evidence="8" id="KW-0804">Transcription</keyword>
<dbReference type="Proteomes" id="UP000233220">
    <property type="component" value="Unplaced"/>
</dbReference>
<keyword evidence="3" id="KW-0479">Metal-binding</keyword>
<feature type="compositionally biased region" description="Polar residues" evidence="12">
    <location>
        <begin position="228"/>
        <end position="251"/>
    </location>
</feature>
<evidence type="ECO:0000256" key="8">
    <source>
        <dbReference type="ARBA" id="ARBA00023163"/>
    </source>
</evidence>
<keyword evidence="9 11" id="KW-0539">Nucleus</keyword>
<evidence type="ECO:0000256" key="4">
    <source>
        <dbReference type="ARBA" id="ARBA00022737"/>
    </source>
</evidence>
<dbReference type="SUPFAM" id="SSF57667">
    <property type="entry name" value="beta-beta-alpha zinc fingers"/>
    <property type="match status" value="3"/>
</dbReference>
<keyword evidence="4" id="KW-0677">Repeat</keyword>
<evidence type="ECO:0000256" key="6">
    <source>
        <dbReference type="ARBA" id="ARBA00022833"/>
    </source>
</evidence>
<keyword evidence="7" id="KW-0805">Transcription regulation</keyword>
<evidence type="ECO:0000256" key="11">
    <source>
        <dbReference type="PROSITE-ProRule" id="PRU00187"/>
    </source>
</evidence>
<keyword evidence="16" id="KW-1185">Reference proteome</keyword>
<evidence type="ECO:0000259" key="13">
    <source>
        <dbReference type="PROSITE" id="PS50157"/>
    </source>
</evidence>
<evidence type="ECO:0000256" key="9">
    <source>
        <dbReference type="ARBA" id="ARBA00023242"/>
    </source>
</evidence>
<evidence type="ECO:0000256" key="3">
    <source>
        <dbReference type="ARBA" id="ARBA00022723"/>
    </source>
</evidence>
<dbReference type="CDD" id="cd07936">
    <property type="entry name" value="SCAN"/>
    <property type="match status" value="1"/>
</dbReference>
<dbReference type="PANTHER" id="PTHR16515">
    <property type="entry name" value="PR DOMAIN ZINC FINGER PROTEIN"/>
    <property type="match status" value="1"/>
</dbReference>
<dbReference type="SMART" id="SM00355">
    <property type="entry name" value="ZnF_C2H2"/>
    <property type="match status" value="5"/>
</dbReference>
<dbReference type="GO" id="GO:0008270">
    <property type="term" value="F:zinc ion binding"/>
    <property type="evidence" value="ECO:0007669"/>
    <property type="project" value="UniProtKB-KW"/>
</dbReference>
<evidence type="ECO:0000259" key="14">
    <source>
        <dbReference type="PROSITE" id="PS50804"/>
    </source>
</evidence>
<reference evidence="15" key="2">
    <citation type="submission" date="2025-09" db="UniProtKB">
        <authorList>
            <consortium name="Ensembl"/>
        </authorList>
    </citation>
    <scope>IDENTIFICATION</scope>
</reference>
<feature type="compositionally biased region" description="Basic and acidic residues" evidence="12">
    <location>
        <begin position="316"/>
        <end position="329"/>
    </location>
</feature>
<sequence>MLFSPQTSEQTVTPLLRKARGSLCGRREPRTYLHISAYLSCIDRYHQLDTSYWKSFLRDGSQNSPLAMAANCTPSWGQGEACNSRGLQLPRSVTSSETPLGNHDRDPETCHMNFRMFSCPEQSDPIQALRKLTELCHLWLRPDLHTKEQILDMLVMEQFMISMPQELQVLVMMNGVRSCKELEDLLRNNRRPKKWSVVTFQGKEYIVQDSDVQMAEAPASVRDDLRDVSSQQASSVNDMHSEKGQASQELQTLPRVPALSGGQGEDFRLQKSIVMRGDPKVLRPKQNLEKDLKENSEEKPGLTSPEPQLPQGPNPERAKDGKEPQKRASVENVDADTASACAVETEASTHSEDRDSPNPRGPKRSKPDATSISQEEPQGGATPVGNRDSPGPAGMNPVHSPGPADAGSHPDGQEAVALPPFACDVCGKNFSCNSKLVIHKRSHTGERLFQCNLCGKRFMQLISLQFHQRTHTGERPYTCDVCQKRFTQKSYLKCHQRSHTGEKPYECKVCKKVFTYRGSLKEHQRVHSGEKPYKCSKCPRAFSRLKLLRRHQKTHPENTS</sequence>
<protein>
    <recommendedName>
        <fullName evidence="17">Zinc finger and SCAN domain containing 5A</fullName>
    </recommendedName>
</protein>
<evidence type="ECO:0000313" key="15">
    <source>
        <dbReference type="Ensembl" id="ENSSBOP00000003788.1"/>
    </source>
</evidence>
<dbReference type="Gene3D" id="3.30.160.60">
    <property type="entry name" value="Classic Zinc Finger"/>
    <property type="match status" value="5"/>
</dbReference>
<dbReference type="InterPro" id="IPR036236">
    <property type="entry name" value="Znf_C2H2_sf"/>
</dbReference>
<dbReference type="PROSITE" id="PS50157">
    <property type="entry name" value="ZINC_FINGER_C2H2_2"/>
    <property type="match status" value="5"/>
</dbReference>
<dbReference type="GeneTree" id="ENSGT00940000163230"/>
<feature type="domain" description="C2H2-type" evidence="13">
    <location>
        <begin position="421"/>
        <end position="448"/>
    </location>
</feature>
<dbReference type="InterPro" id="IPR038269">
    <property type="entry name" value="SCAN_sf"/>
</dbReference>
<dbReference type="FunFam" id="3.30.160.60:FF:000290">
    <property type="entry name" value="Zinc finger protein 697 isoform X1"/>
    <property type="match status" value="1"/>
</dbReference>
<feature type="domain" description="C2H2-type" evidence="13">
    <location>
        <begin position="505"/>
        <end position="532"/>
    </location>
</feature>
<feature type="domain" description="C2H2-type" evidence="13">
    <location>
        <begin position="477"/>
        <end position="504"/>
    </location>
</feature>
<evidence type="ECO:0000256" key="2">
    <source>
        <dbReference type="ARBA" id="ARBA00006991"/>
    </source>
</evidence>
<feature type="compositionally biased region" description="Basic and acidic residues" evidence="12">
    <location>
        <begin position="277"/>
        <end position="300"/>
    </location>
</feature>
<organism evidence="15 16">
    <name type="scientific">Saimiri boliviensis boliviensis</name>
    <name type="common">Bolivian squirrel monkey</name>
    <dbReference type="NCBI Taxonomy" id="39432"/>
    <lineage>
        <taxon>Eukaryota</taxon>
        <taxon>Metazoa</taxon>
        <taxon>Chordata</taxon>
        <taxon>Craniata</taxon>
        <taxon>Vertebrata</taxon>
        <taxon>Euteleostomi</taxon>
        <taxon>Mammalia</taxon>
        <taxon>Eutheria</taxon>
        <taxon>Euarchontoglires</taxon>
        <taxon>Primates</taxon>
        <taxon>Haplorrhini</taxon>
        <taxon>Platyrrhini</taxon>
        <taxon>Cebidae</taxon>
        <taxon>Saimiriinae</taxon>
        <taxon>Saimiri</taxon>
    </lineage>
</organism>
<dbReference type="InterPro" id="IPR013087">
    <property type="entry name" value="Znf_C2H2_type"/>
</dbReference>
<evidence type="ECO:0008006" key="17">
    <source>
        <dbReference type="Google" id="ProtNLM"/>
    </source>
</evidence>
<evidence type="ECO:0000256" key="12">
    <source>
        <dbReference type="SAM" id="MobiDB-lite"/>
    </source>
</evidence>
<dbReference type="Gene3D" id="1.10.4020.10">
    <property type="entry name" value="DNA breaking-rejoining enzymes"/>
    <property type="match status" value="1"/>
</dbReference>
<reference evidence="15" key="1">
    <citation type="submission" date="2025-08" db="UniProtKB">
        <authorList>
            <consortium name="Ensembl"/>
        </authorList>
    </citation>
    <scope>IDENTIFICATION</scope>
</reference>
<dbReference type="Pfam" id="PF00096">
    <property type="entry name" value="zf-C2H2"/>
    <property type="match status" value="4"/>
</dbReference>
<feature type="region of interest" description="Disordered" evidence="12">
    <location>
        <begin position="217"/>
        <end position="413"/>
    </location>
</feature>
<evidence type="ECO:0000256" key="5">
    <source>
        <dbReference type="ARBA" id="ARBA00022771"/>
    </source>
</evidence>
<name>A0A2K6S8U6_SAIBB</name>
<evidence type="ECO:0000256" key="1">
    <source>
        <dbReference type="ARBA" id="ARBA00004123"/>
    </source>
</evidence>
<dbReference type="PROSITE" id="PS50804">
    <property type="entry name" value="SCAN_BOX"/>
    <property type="match status" value="1"/>
</dbReference>
<keyword evidence="6" id="KW-0862">Zinc</keyword>
<dbReference type="Pfam" id="PF02023">
    <property type="entry name" value="SCAN"/>
    <property type="match status" value="1"/>
</dbReference>
<feature type="domain" description="C2H2-type" evidence="13">
    <location>
        <begin position="449"/>
        <end position="476"/>
    </location>
</feature>
<dbReference type="GO" id="GO:0005634">
    <property type="term" value="C:nucleus"/>
    <property type="evidence" value="ECO:0007669"/>
    <property type="project" value="UniProtKB-SubCell"/>
</dbReference>
<dbReference type="FunFam" id="3.30.160.60:FF:001718">
    <property type="entry name" value="Zinc finger and SCAN domain containing 5A"/>
    <property type="match status" value="1"/>
</dbReference>
<dbReference type="Ensembl" id="ENSSBOT00000019492.1">
    <property type="protein sequence ID" value="ENSSBOP00000003788.1"/>
    <property type="gene ID" value="ENSSBOG00000017675.1"/>
</dbReference>
<feature type="compositionally biased region" description="Basic and acidic residues" evidence="12">
    <location>
        <begin position="347"/>
        <end position="357"/>
    </location>
</feature>
<keyword evidence="5 10" id="KW-0863">Zinc-finger</keyword>
<evidence type="ECO:0000313" key="16">
    <source>
        <dbReference type="Proteomes" id="UP000233220"/>
    </source>
</evidence>
<proteinExistence type="inferred from homology"/>
<evidence type="ECO:0000256" key="10">
    <source>
        <dbReference type="PROSITE-ProRule" id="PRU00042"/>
    </source>
</evidence>
<dbReference type="FunFam" id="3.30.160.60:FF:000478">
    <property type="entry name" value="Zinc finger protein 133"/>
    <property type="match status" value="1"/>
</dbReference>
<dbReference type="PANTHER" id="PTHR16515:SF49">
    <property type="entry name" value="GASTRULA ZINC FINGER PROTEIN XLCGF49.1-LIKE-RELATED"/>
    <property type="match status" value="1"/>
</dbReference>
<dbReference type="FunFam" id="3.30.160.60:FF:000446">
    <property type="entry name" value="Zinc finger protein"/>
    <property type="match status" value="1"/>
</dbReference>
<feature type="domain" description="SCAN box" evidence="14">
    <location>
        <begin position="111"/>
        <end position="191"/>
    </location>
</feature>
<dbReference type="InterPro" id="IPR050331">
    <property type="entry name" value="Zinc_finger"/>
</dbReference>
<dbReference type="STRING" id="39432.ENSSBOP00000003788"/>
<dbReference type="GO" id="GO:0010468">
    <property type="term" value="P:regulation of gene expression"/>
    <property type="evidence" value="ECO:0007669"/>
    <property type="project" value="TreeGrafter"/>
</dbReference>